<dbReference type="Pfam" id="PF04082">
    <property type="entry name" value="Fungal_trans"/>
    <property type="match status" value="1"/>
</dbReference>
<organism evidence="7 8">
    <name type="scientific">Kluyveromyces dobzhanskii CBS 2104</name>
    <dbReference type="NCBI Taxonomy" id="1427455"/>
    <lineage>
        <taxon>Eukaryota</taxon>
        <taxon>Fungi</taxon>
        <taxon>Dikarya</taxon>
        <taxon>Ascomycota</taxon>
        <taxon>Saccharomycotina</taxon>
        <taxon>Saccharomycetes</taxon>
        <taxon>Saccharomycetales</taxon>
        <taxon>Saccharomycetaceae</taxon>
        <taxon>Kluyveromyces</taxon>
    </lineage>
</organism>
<dbReference type="CDD" id="cd12148">
    <property type="entry name" value="fungal_TF_MHR"/>
    <property type="match status" value="1"/>
</dbReference>
<dbReference type="PANTHER" id="PTHR46910">
    <property type="entry name" value="TRANSCRIPTION FACTOR PDR1"/>
    <property type="match status" value="1"/>
</dbReference>
<evidence type="ECO:0000256" key="5">
    <source>
        <dbReference type="ARBA" id="ARBA00023242"/>
    </source>
</evidence>
<dbReference type="GO" id="GO:0003677">
    <property type="term" value="F:DNA binding"/>
    <property type="evidence" value="ECO:0007669"/>
    <property type="project" value="UniProtKB-KW"/>
</dbReference>
<dbReference type="EMBL" id="CCBQ010000018">
    <property type="protein sequence ID" value="CDO92801.1"/>
    <property type="molecule type" value="Genomic_DNA"/>
</dbReference>
<gene>
    <name evidence="7" type="ORF">KLDO_g1112A</name>
</gene>
<keyword evidence="2" id="KW-0479">Metal-binding</keyword>
<dbReference type="GO" id="GO:0000981">
    <property type="term" value="F:DNA-binding transcription factor activity, RNA polymerase II-specific"/>
    <property type="evidence" value="ECO:0007669"/>
    <property type="project" value="InterPro"/>
</dbReference>
<name>A0A0A8L3P6_9SACH</name>
<evidence type="ECO:0000313" key="7">
    <source>
        <dbReference type="EMBL" id="CDO92801.1"/>
    </source>
</evidence>
<dbReference type="GO" id="GO:0045944">
    <property type="term" value="P:positive regulation of transcription by RNA polymerase II"/>
    <property type="evidence" value="ECO:0007669"/>
    <property type="project" value="UniProtKB-ARBA"/>
</dbReference>
<dbReference type="OrthoDB" id="10379654at2759"/>
<accession>A0A0A8L3P6</accession>
<proteinExistence type="predicted"/>
<evidence type="ECO:0000313" key="8">
    <source>
        <dbReference type="Proteomes" id="UP000031516"/>
    </source>
</evidence>
<dbReference type="CDD" id="cd00067">
    <property type="entry name" value="GAL4"/>
    <property type="match status" value="1"/>
</dbReference>
<feature type="domain" description="Xylanolytic transcriptional activator regulatory" evidence="6">
    <location>
        <begin position="289"/>
        <end position="438"/>
    </location>
</feature>
<evidence type="ECO:0000256" key="1">
    <source>
        <dbReference type="ARBA" id="ARBA00004123"/>
    </source>
</evidence>
<dbReference type="PANTHER" id="PTHR46910:SF3">
    <property type="entry name" value="HALOTOLERANCE PROTEIN 9-RELATED"/>
    <property type="match status" value="1"/>
</dbReference>
<protein>
    <submittedName>
        <fullName evidence="7">WGS project CCBQ000000000 data, contig MAT</fullName>
    </submittedName>
</protein>
<dbReference type="AlphaFoldDB" id="A0A0A8L3P6"/>
<dbReference type="InterPro" id="IPR050987">
    <property type="entry name" value="AtrR-like"/>
</dbReference>
<reference evidence="7 8" key="1">
    <citation type="submission" date="2014-03" db="EMBL/GenBank/DDBJ databases">
        <title>The genome of Kluyveromyces dobzhanskii.</title>
        <authorList>
            <person name="Nystedt B."/>
            <person name="Astrom S."/>
        </authorList>
    </citation>
    <scope>NUCLEOTIDE SEQUENCE [LARGE SCALE GENOMIC DNA]</scope>
    <source>
        <strain evidence="7 8">CBS 2104</strain>
    </source>
</reference>
<evidence type="ECO:0000256" key="4">
    <source>
        <dbReference type="ARBA" id="ARBA00023125"/>
    </source>
</evidence>
<keyword evidence="4" id="KW-0238">DNA-binding</keyword>
<dbReference type="GO" id="GO:0005634">
    <property type="term" value="C:nucleus"/>
    <property type="evidence" value="ECO:0007669"/>
    <property type="project" value="UniProtKB-SubCell"/>
</dbReference>
<keyword evidence="5" id="KW-0539">Nucleus</keyword>
<keyword evidence="8" id="KW-1185">Reference proteome</keyword>
<sequence length="721" mass="83642">MKAALETTKRSHDSSTAVSPQILASSLAPTLMTNVDSTEHLENLHSCRVQVCDRCRKLKKKCYGTGSCCVNCLVTNNPCNVTTTLKRKRKPKPTKLSPIEIENIKLKLKIQELENCLKENNGAGHTVHEPRHSMVKIEEINYHSIHSSQMNSRNNSVMHSPVSNDDVTSASFQSKEYRLHSNPQSQTDLDQETDAKFNIDCSSSLQRGGKVRKRKIQNITSSNFKYLLKTHSLKVDLSMMSSMSKVLLPNEDNYNGPAIIEEYSIVDNFLQQDFVKILKEQKDNINHYMDRFFTEINVLFPIILEKDYMLMKTEELMQSIDVRNFNTNVINDEHNLCIVYKVILISMFYIKDPSVKNSYLKTVKHLLSRFEFLDPINTLKCYLLTHFYAQMSNNKPLLVRMNGLISSMAINLRINKYKECNELKKELWYVCYCFDFFCNDPNNLDYSLNKYFDDIEVLEDVSGNSSINDSFDSCDAMRMLHDHKFLQDMGDSKFLLRVIDVKRAVYSNEITVYAAIKQMLNLSELREMSHLDDLQNELNEQNSKFNTEKYKYDFHICFAVLYYMDTSICLENSYIKSLMGKMDATSSCGNTTISRHLKSLFNYIEIMLRLWTVNIETYDQIPLINVNKLLHYGIFIHWYETEGESSAHSVRKVAKADPDVEERAINMLVMVENLLERHIFCEDNVKTCRDVIKSLHQELSPKNQPIMKLLQQEIGHLKRKG</sequence>
<dbReference type="Gene3D" id="4.10.240.10">
    <property type="entry name" value="Zn(2)-C6 fungal-type DNA-binding domain"/>
    <property type="match status" value="1"/>
</dbReference>
<comment type="caution">
    <text evidence="7">The sequence shown here is derived from an EMBL/GenBank/DDBJ whole genome shotgun (WGS) entry which is preliminary data.</text>
</comment>
<keyword evidence="3" id="KW-0862">Zinc</keyword>
<dbReference type="InterPro" id="IPR007219">
    <property type="entry name" value="XnlR_reg_dom"/>
</dbReference>
<evidence type="ECO:0000256" key="3">
    <source>
        <dbReference type="ARBA" id="ARBA00022833"/>
    </source>
</evidence>
<dbReference type="InterPro" id="IPR036864">
    <property type="entry name" value="Zn2-C6_fun-type_DNA-bd_sf"/>
</dbReference>
<dbReference type="GO" id="GO:0008270">
    <property type="term" value="F:zinc ion binding"/>
    <property type="evidence" value="ECO:0007669"/>
    <property type="project" value="InterPro"/>
</dbReference>
<evidence type="ECO:0000256" key="2">
    <source>
        <dbReference type="ARBA" id="ARBA00022723"/>
    </source>
</evidence>
<evidence type="ECO:0000259" key="6">
    <source>
        <dbReference type="Pfam" id="PF04082"/>
    </source>
</evidence>
<dbReference type="InterPro" id="IPR001138">
    <property type="entry name" value="Zn2Cys6_DnaBD"/>
</dbReference>
<comment type="subcellular location">
    <subcellularLocation>
        <location evidence="1">Nucleus</location>
    </subcellularLocation>
</comment>
<dbReference type="GO" id="GO:0006351">
    <property type="term" value="P:DNA-templated transcription"/>
    <property type="evidence" value="ECO:0007669"/>
    <property type="project" value="InterPro"/>
</dbReference>
<dbReference type="Proteomes" id="UP000031516">
    <property type="component" value="Unassembled WGS sequence"/>
</dbReference>